<feature type="transmembrane region" description="Helical" evidence="1">
    <location>
        <begin position="12"/>
        <end position="34"/>
    </location>
</feature>
<proteinExistence type="predicted"/>
<name>A0A7G9WGH9_9FIRM</name>
<evidence type="ECO:0000313" key="2">
    <source>
        <dbReference type="EMBL" id="QNO17791.1"/>
    </source>
</evidence>
<dbReference type="PANTHER" id="PTHR40078:SF1">
    <property type="entry name" value="INTEGRAL MEMBRANE PROTEIN"/>
    <property type="match status" value="1"/>
</dbReference>
<evidence type="ECO:0000313" key="3">
    <source>
        <dbReference type="Proteomes" id="UP000516046"/>
    </source>
</evidence>
<sequence length="220" mass="24112">MKLKDSGKVKNYICRYLILTAGLLILAFGVALSIKAALGTSPISCPPYVLSLLLPWSVGEITIAMHVCFILLQIALLRKAYQPIQLLQLPIAFVFGYFTDAALYLVRNLQVPNYAIQIFWCIVSLFLTALGVYCEVKADVVMLAGEGTVNAIAIVTGKPFPKIKVRFDCTLVAIGILISLISFHRLEGVREGTIAAAVVVGMIVRVYDKHIHVLDKVVVH</sequence>
<dbReference type="PANTHER" id="PTHR40078">
    <property type="entry name" value="INTEGRAL MEMBRANE PROTEIN-RELATED"/>
    <property type="match status" value="1"/>
</dbReference>
<reference evidence="2 3" key="1">
    <citation type="submission" date="2020-08" db="EMBL/GenBank/DDBJ databases">
        <authorList>
            <person name="Ren C."/>
            <person name="Gu Y."/>
            <person name="Xu Y."/>
        </authorList>
    </citation>
    <scope>NUCLEOTIDE SEQUENCE [LARGE SCALE GENOMIC DNA]</scope>
    <source>
        <strain evidence="2 3">LBM18003</strain>
    </source>
</reference>
<feature type="transmembrane region" description="Helical" evidence="1">
    <location>
        <begin position="54"/>
        <end position="77"/>
    </location>
</feature>
<dbReference type="Pfam" id="PF19700">
    <property type="entry name" value="DUF6198"/>
    <property type="match status" value="1"/>
</dbReference>
<feature type="transmembrane region" description="Helical" evidence="1">
    <location>
        <begin position="89"/>
        <end position="107"/>
    </location>
</feature>
<keyword evidence="1" id="KW-0472">Membrane</keyword>
<feature type="transmembrane region" description="Helical" evidence="1">
    <location>
        <begin position="113"/>
        <end position="133"/>
    </location>
</feature>
<accession>A0A7G9WGH9</accession>
<dbReference type="EMBL" id="CP060696">
    <property type="protein sequence ID" value="QNO17791.1"/>
    <property type="molecule type" value="Genomic_DNA"/>
</dbReference>
<keyword evidence="1" id="KW-0812">Transmembrane</keyword>
<dbReference type="AlphaFoldDB" id="A0A7G9WGH9"/>
<organism evidence="2 3">
    <name type="scientific">Caproicibacterium amylolyticum</name>
    <dbReference type="NCBI Taxonomy" id="2766537"/>
    <lineage>
        <taxon>Bacteria</taxon>
        <taxon>Bacillati</taxon>
        <taxon>Bacillota</taxon>
        <taxon>Clostridia</taxon>
        <taxon>Eubacteriales</taxon>
        <taxon>Oscillospiraceae</taxon>
        <taxon>Caproicibacterium</taxon>
    </lineage>
</organism>
<gene>
    <name evidence="2" type="ORF">H6X83_12840</name>
</gene>
<dbReference type="InterPro" id="IPR038750">
    <property type="entry name" value="YczE/YyaS-like"/>
</dbReference>
<protein>
    <submittedName>
        <fullName evidence="2">YitT family protein</fullName>
    </submittedName>
</protein>
<dbReference type="KEGG" id="caml:H6X83_12840"/>
<evidence type="ECO:0000256" key="1">
    <source>
        <dbReference type="SAM" id="Phobius"/>
    </source>
</evidence>
<dbReference type="RefSeq" id="WP_212506854.1">
    <property type="nucleotide sequence ID" value="NZ_CP060696.1"/>
</dbReference>
<keyword evidence="1" id="KW-1133">Transmembrane helix</keyword>
<dbReference type="Proteomes" id="UP000516046">
    <property type="component" value="Chromosome"/>
</dbReference>
<keyword evidence="3" id="KW-1185">Reference proteome</keyword>